<dbReference type="Proteomes" id="UP001144372">
    <property type="component" value="Unassembled WGS sequence"/>
</dbReference>
<feature type="domain" description="Polymerase beta nucleotidyltransferase" evidence="3">
    <location>
        <begin position="20"/>
        <end position="107"/>
    </location>
</feature>
<evidence type="ECO:0008006" key="6">
    <source>
        <dbReference type="Google" id="ProtNLM"/>
    </source>
</evidence>
<dbReference type="CDD" id="cd05403">
    <property type="entry name" value="NT_KNTase_like"/>
    <property type="match status" value="1"/>
</dbReference>
<evidence type="ECO:0000259" key="3">
    <source>
        <dbReference type="Pfam" id="PF18765"/>
    </source>
</evidence>
<name>A0A9W6LAK9_9BACT</name>
<dbReference type="SUPFAM" id="SSF81301">
    <property type="entry name" value="Nucleotidyltransferase"/>
    <property type="match status" value="1"/>
</dbReference>
<keyword evidence="5" id="KW-1185">Reference proteome</keyword>
<evidence type="ECO:0000313" key="5">
    <source>
        <dbReference type="Proteomes" id="UP001144372"/>
    </source>
</evidence>
<dbReference type="InterPro" id="IPR043519">
    <property type="entry name" value="NT_sf"/>
</dbReference>
<dbReference type="SUPFAM" id="SSF55729">
    <property type="entry name" value="Acyl-CoA N-acyltransferases (Nat)"/>
    <property type="match status" value="1"/>
</dbReference>
<feature type="region of interest" description="Disordered" evidence="1">
    <location>
        <begin position="206"/>
        <end position="232"/>
    </location>
</feature>
<proteinExistence type="predicted"/>
<dbReference type="EMBL" id="BSDR01000001">
    <property type="protein sequence ID" value="GLI35911.1"/>
    <property type="molecule type" value="Genomic_DNA"/>
</dbReference>
<dbReference type="InterPro" id="IPR050644">
    <property type="entry name" value="PG_Glycine_Bridge_Synth"/>
</dbReference>
<dbReference type="Pfam" id="PF13480">
    <property type="entry name" value="Acetyltransf_6"/>
    <property type="match status" value="1"/>
</dbReference>
<dbReference type="PANTHER" id="PTHR36174:SF1">
    <property type="entry name" value="LIPID II:GLYCINE GLYCYLTRANSFERASE"/>
    <property type="match status" value="1"/>
</dbReference>
<dbReference type="RefSeq" id="WP_281796012.1">
    <property type="nucleotide sequence ID" value="NZ_BSDR01000001.1"/>
</dbReference>
<sequence>MSPASPLPERLSPEQTAAIRDLCEKMGIELLILFGSFVTGGMHPRSDVDVAVQMPRGATAPKLDLIFELGGIFEPLDIDLVVLGPETDPLLLHEIFFKGILLYEKEKDLFQMGKLRAWKLYLDSAPLRRQREEYFRNYRKNLALKLKLQSNDLPIFSVQTLSRTQRSSWIDYIANHRGGTAYHLPQWNEVIRKTYGHSCHYLFAGKPDSEQDRPNLAALSPSESPVEKPINPPPDSISSAANAFPANPTTGVLALVHMRHPVFGKRLVSLPFLDLSGILADDQETEQRLICEAVHLGQKLGVDCIELRQTEPFKTVQTASAASTDDAPASFSLHLENHSAAPLHVAAGTQKVRMLLELPDSSEKLMSSFKSKLRSQIRKPLKEGCSARIGGVELLKDFYEIFLVNMRDLGSPVHSPRLMRQVLTEFQDQARVVVVSRNSTPLAAGIVVGFQNTLYNPWASSLKEYGHLSPNMLLYWTMLEYACEKGYKAFDFGRSTPGEGTYRFKEQWGARPSPLYWYTLSLNGKKTAQPLNDKSKFDKAITYWQKLPVPLTRWIGPLIRRHISL</sequence>
<comment type="caution">
    <text evidence="4">The sequence shown here is derived from an EMBL/GenBank/DDBJ whole genome shotgun (WGS) entry which is preliminary data.</text>
</comment>
<dbReference type="NCBIfam" id="NF047752">
    <property type="entry name" value="MntA_antitoxin"/>
    <property type="match status" value="1"/>
</dbReference>
<gene>
    <name evidence="4" type="ORF">DAMNIGENAA_33440</name>
</gene>
<dbReference type="Gene3D" id="3.30.460.10">
    <property type="entry name" value="Beta Polymerase, domain 2"/>
    <property type="match status" value="1"/>
</dbReference>
<dbReference type="AlphaFoldDB" id="A0A9W6LAK9"/>
<feature type="domain" description="BioF2-like acetyltransferase" evidence="2">
    <location>
        <begin position="368"/>
        <end position="505"/>
    </location>
</feature>
<evidence type="ECO:0000313" key="4">
    <source>
        <dbReference type="EMBL" id="GLI35911.1"/>
    </source>
</evidence>
<dbReference type="InterPro" id="IPR038740">
    <property type="entry name" value="BioF2-like_GNAT_dom"/>
</dbReference>
<organism evidence="4 5">
    <name type="scientific">Desulforhabdus amnigena</name>
    <dbReference type="NCBI Taxonomy" id="40218"/>
    <lineage>
        <taxon>Bacteria</taxon>
        <taxon>Pseudomonadati</taxon>
        <taxon>Thermodesulfobacteriota</taxon>
        <taxon>Syntrophobacteria</taxon>
        <taxon>Syntrophobacterales</taxon>
        <taxon>Syntrophobacteraceae</taxon>
        <taxon>Desulforhabdus</taxon>
    </lineage>
</organism>
<dbReference type="InterPro" id="IPR041633">
    <property type="entry name" value="Polbeta"/>
</dbReference>
<dbReference type="InterPro" id="IPR016181">
    <property type="entry name" value="Acyl_CoA_acyltransferase"/>
</dbReference>
<dbReference type="PANTHER" id="PTHR36174">
    <property type="entry name" value="LIPID II:GLYCINE GLYCYLTRANSFERASE"/>
    <property type="match status" value="1"/>
</dbReference>
<evidence type="ECO:0000259" key="2">
    <source>
        <dbReference type="Pfam" id="PF13480"/>
    </source>
</evidence>
<dbReference type="Gene3D" id="3.40.630.30">
    <property type="match status" value="1"/>
</dbReference>
<reference evidence="4" key="1">
    <citation type="submission" date="2022-12" db="EMBL/GenBank/DDBJ databases">
        <title>Reference genome sequencing for broad-spectrum identification of bacterial and archaeal isolates by mass spectrometry.</title>
        <authorList>
            <person name="Sekiguchi Y."/>
            <person name="Tourlousse D.M."/>
        </authorList>
    </citation>
    <scope>NUCLEOTIDE SEQUENCE</scope>
    <source>
        <strain evidence="4">ASRB1</strain>
    </source>
</reference>
<accession>A0A9W6LAK9</accession>
<evidence type="ECO:0000256" key="1">
    <source>
        <dbReference type="SAM" id="MobiDB-lite"/>
    </source>
</evidence>
<dbReference type="Pfam" id="PF18765">
    <property type="entry name" value="Polbeta"/>
    <property type="match status" value="1"/>
</dbReference>
<protein>
    <recommendedName>
        <fullName evidence="6">BioF2-like acetyltransferase domain-containing protein</fullName>
    </recommendedName>
</protein>